<dbReference type="EMBL" id="BARW01004982">
    <property type="protein sequence ID" value="GAI68719.1"/>
    <property type="molecule type" value="Genomic_DNA"/>
</dbReference>
<proteinExistence type="predicted"/>
<comment type="caution">
    <text evidence="1">The sequence shown here is derived from an EMBL/GenBank/DDBJ whole genome shotgun (WGS) entry which is preliminary data.</text>
</comment>
<dbReference type="AlphaFoldDB" id="X1SLP5"/>
<protein>
    <submittedName>
        <fullName evidence="1">Uncharacterized protein</fullName>
    </submittedName>
</protein>
<evidence type="ECO:0000313" key="1">
    <source>
        <dbReference type="EMBL" id="GAI68719.1"/>
    </source>
</evidence>
<name>X1SLP5_9ZZZZ</name>
<accession>X1SLP5</accession>
<feature type="non-terminal residue" evidence="1">
    <location>
        <position position="260"/>
    </location>
</feature>
<reference evidence="1" key="1">
    <citation type="journal article" date="2014" name="Front. Microbiol.">
        <title>High frequency of phylogenetically diverse reductive dehalogenase-homologous genes in deep subseafloor sedimentary metagenomes.</title>
        <authorList>
            <person name="Kawai M."/>
            <person name="Futagami T."/>
            <person name="Toyoda A."/>
            <person name="Takaki Y."/>
            <person name="Nishi S."/>
            <person name="Hori S."/>
            <person name="Arai W."/>
            <person name="Tsubouchi T."/>
            <person name="Morono Y."/>
            <person name="Uchiyama I."/>
            <person name="Ito T."/>
            <person name="Fujiyama A."/>
            <person name="Inagaki F."/>
            <person name="Takami H."/>
        </authorList>
    </citation>
    <scope>NUCLEOTIDE SEQUENCE</scope>
    <source>
        <strain evidence="1">Expedition CK06-06</strain>
    </source>
</reference>
<sequence>EALAIGAEFPPIKIQRVFNYPDGNEPTEATIILDGIHRWFAFKESGNKKIAAVEWKDKPLDYEKSRVALLLESAECNISHGDRLSPGDKKRIAREIASTDTECGWTESALAEKLGVIQQTVNTWISDIRARQKASRNTIIIRLSRLGWPQEKIAEEVGLNRSVISRIVQNTKISDMHTLLSQGHDMEYIARHYNMDLALAWALRLEGKTDQEKFKELGWGLRTWDQWNFNECDERFGDDWPGRIPAQLVAHTLYYFTKPG</sequence>
<gene>
    <name evidence="1" type="ORF">S12H4_11210</name>
</gene>
<organism evidence="1">
    <name type="scientific">marine sediment metagenome</name>
    <dbReference type="NCBI Taxonomy" id="412755"/>
    <lineage>
        <taxon>unclassified sequences</taxon>
        <taxon>metagenomes</taxon>
        <taxon>ecological metagenomes</taxon>
    </lineage>
</organism>
<feature type="non-terminal residue" evidence="1">
    <location>
        <position position="1"/>
    </location>
</feature>